<dbReference type="SUPFAM" id="SSF55874">
    <property type="entry name" value="ATPase domain of HSP90 chaperone/DNA topoisomerase II/histidine kinase"/>
    <property type="match status" value="1"/>
</dbReference>
<protein>
    <recommendedName>
        <fullName evidence="2">histidine kinase</fullName>
        <ecNumber evidence="2">2.7.13.3</ecNumber>
    </recommendedName>
</protein>
<dbReference type="SUPFAM" id="SSF47384">
    <property type="entry name" value="Homodimeric domain of signal transducing histidine kinase"/>
    <property type="match status" value="1"/>
</dbReference>
<evidence type="ECO:0000256" key="4">
    <source>
        <dbReference type="ARBA" id="ARBA00022679"/>
    </source>
</evidence>
<dbReference type="Gene3D" id="1.10.287.130">
    <property type="match status" value="1"/>
</dbReference>
<organism evidence="9 10">
    <name type="scientific">Desulfobulbus propionicus (strain ATCC 33891 / DSM 2032 / VKM B-1956 / 1pr3)</name>
    <dbReference type="NCBI Taxonomy" id="577650"/>
    <lineage>
        <taxon>Bacteria</taxon>
        <taxon>Pseudomonadati</taxon>
        <taxon>Thermodesulfobacteriota</taxon>
        <taxon>Desulfobulbia</taxon>
        <taxon>Desulfobulbales</taxon>
        <taxon>Desulfobulbaceae</taxon>
        <taxon>Desulfobulbus</taxon>
    </lineage>
</organism>
<evidence type="ECO:0000256" key="5">
    <source>
        <dbReference type="ARBA" id="ARBA00022777"/>
    </source>
</evidence>
<keyword evidence="7" id="KW-0472">Membrane</keyword>
<dbReference type="Pfam" id="PF00512">
    <property type="entry name" value="HisKA"/>
    <property type="match status" value="1"/>
</dbReference>
<dbReference type="InterPro" id="IPR036890">
    <property type="entry name" value="HATPase_C_sf"/>
</dbReference>
<dbReference type="EC" id="2.7.13.3" evidence="2"/>
<evidence type="ECO:0000256" key="6">
    <source>
        <dbReference type="ARBA" id="ARBA00023012"/>
    </source>
</evidence>
<dbReference type="InterPro" id="IPR050736">
    <property type="entry name" value="Sensor_HK_Regulatory"/>
</dbReference>
<dbReference type="RefSeq" id="WP_015723421.1">
    <property type="nucleotide sequence ID" value="NC_014972.1"/>
</dbReference>
<evidence type="ECO:0000256" key="3">
    <source>
        <dbReference type="ARBA" id="ARBA00022553"/>
    </source>
</evidence>
<evidence type="ECO:0000256" key="1">
    <source>
        <dbReference type="ARBA" id="ARBA00000085"/>
    </source>
</evidence>
<dbReference type="InterPro" id="IPR003661">
    <property type="entry name" value="HisK_dim/P_dom"/>
</dbReference>
<reference evidence="9 10" key="1">
    <citation type="journal article" date="2011" name="Stand. Genomic Sci.">
        <title>Complete genome sequence of Desulfobulbus propionicus type strain (1pr3).</title>
        <authorList>
            <person name="Pagani I."/>
            <person name="Lapidus A."/>
            <person name="Nolan M."/>
            <person name="Lucas S."/>
            <person name="Hammon N."/>
            <person name="Deshpande S."/>
            <person name="Cheng J.F."/>
            <person name="Chertkov O."/>
            <person name="Davenport K."/>
            <person name="Tapia R."/>
            <person name="Han C."/>
            <person name="Goodwin L."/>
            <person name="Pitluck S."/>
            <person name="Liolios K."/>
            <person name="Mavromatis K."/>
            <person name="Ivanova N."/>
            <person name="Mikhailova N."/>
            <person name="Pati A."/>
            <person name="Chen A."/>
            <person name="Palaniappan K."/>
            <person name="Land M."/>
            <person name="Hauser L."/>
            <person name="Chang Y.J."/>
            <person name="Jeffries C.D."/>
            <person name="Detter J.C."/>
            <person name="Brambilla E."/>
            <person name="Kannan K.P."/>
            <person name="Djao O.D."/>
            <person name="Rohde M."/>
            <person name="Pukall R."/>
            <person name="Spring S."/>
            <person name="Goker M."/>
            <person name="Sikorski J."/>
            <person name="Woyke T."/>
            <person name="Bristow J."/>
            <person name="Eisen J.A."/>
            <person name="Markowitz V."/>
            <person name="Hugenholtz P."/>
            <person name="Kyrpides N.C."/>
            <person name="Klenk H.P."/>
        </authorList>
    </citation>
    <scope>NUCLEOTIDE SEQUENCE [LARGE SCALE GENOMIC DNA]</scope>
    <source>
        <strain evidence="10">ATCC 33891 / DSM 2032 / 1pr3</strain>
    </source>
</reference>
<keyword evidence="3" id="KW-0597">Phosphoprotein</keyword>
<evidence type="ECO:0000313" key="10">
    <source>
        <dbReference type="Proteomes" id="UP000006365"/>
    </source>
</evidence>
<dbReference type="InterPro" id="IPR036097">
    <property type="entry name" value="HisK_dim/P_sf"/>
</dbReference>
<dbReference type="AlphaFoldDB" id="A0A7U4DN97"/>
<evidence type="ECO:0000256" key="7">
    <source>
        <dbReference type="SAM" id="Phobius"/>
    </source>
</evidence>
<dbReference type="CDD" id="cd00082">
    <property type="entry name" value="HisKA"/>
    <property type="match status" value="1"/>
</dbReference>
<accession>A0A7U4DN97</accession>
<dbReference type="KEGG" id="dpr:Despr_0701"/>
<keyword evidence="6" id="KW-0902">Two-component regulatory system</keyword>
<dbReference type="EMBL" id="CP002364">
    <property type="protein sequence ID" value="ADW16876.1"/>
    <property type="molecule type" value="Genomic_DNA"/>
</dbReference>
<comment type="catalytic activity">
    <reaction evidence="1">
        <text>ATP + protein L-histidine = ADP + protein N-phospho-L-histidine.</text>
        <dbReference type="EC" id="2.7.13.3"/>
    </reaction>
</comment>
<keyword evidence="7" id="KW-1133">Transmembrane helix</keyword>
<evidence type="ECO:0000259" key="8">
    <source>
        <dbReference type="PROSITE" id="PS50109"/>
    </source>
</evidence>
<dbReference type="InterPro" id="IPR005467">
    <property type="entry name" value="His_kinase_dom"/>
</dbReference>
<dbReference type="InterPro" id="IPR004358">
    <property type="entry name" value="Sig_transdc_His_kin-like_C"/>
</dbReference>
<dbReference type="InterPro" id="IPR003594">
    <property type="entry name" value="HATPase_dom"/>
</dbReference>
<feature type="domain" description="Histidine kinase" evidence="8">
    <location>
        <begin position="315"/>
        <end position="525"/>
    </location>
</feature>
<dbReference type="GO" id="GO:0000155">
    <property type="term" value="F:phosphorelay sensor kinase activity"/>
    <property type="evidence" value="ECO:0007669"/>
    <property type="project" value="InterPro"/>
</dbReference>
<keyword evidence="10" id="KW-1185">Reference proteome</keyword>
<gene>
    <name evidence="9" type="ordered locus">Despr_0701</name>
</gene>
<keyword evidence="5 9" id="KW-0418">Kinase</keyword>
<proteinExistence type="predicted"/>
<dbReference type="Proteomes" id="UP000006365">
    <property type="component" value="Chromosome"/>
</dbReference>
<dbReference type="Gene3D" id="3.30.565.10">
    <property type="entry name" value="Histidine kinase-like ATPase, C-terminal domain"/>
    <property type="match status" value="1"/>
</dbReference>
<dbReference type="Pfam" id="PF02518">
    <property type="entry name" value="HATPase_c"/>
    <property type="match status" value="1"/>
</dbReference>
<feature type="transmembrane region" description="Helical" evidence="7">
    <location>
        <begin position="67"/>
        <end position="88"/>
    </location>
</feature>
<dbReference type="SMART" id="SM00388">
    <property type="entry name" value="HisKA"/>
    <property type="match status" value="1"/>
</dbReference>
<evidence type="ECO:0000313" key="9">
    <source>
        <dbReference type="EMBL" id="ADW16876.1"/>
    </source>
</evidence>
<dbReference type="PANTHER" id="PTHR43711:SF31">
    <property type="entry name" value="HISTIDINE KINASE"/>
    <property type="match status" value="1"/>
</dbReference>
<dbReference type="PRINTS" id="PR00344">
    <property type="entry name" value="BCTRLSENSOR"/>
</dbReference>
<feature type="transmembrane region" description="Helical" evidence="7">
    <location>
        <begin position="260"/>
        <end position="280"/>
    </location>
</feature>
<dbReference type="SMART" id="SM00387">
    <property type="entry name" value="HATPase_c"/>
    <property type="match status" value="1"/>
</dbReference>
<dbReference type="PROSITE" id="PS50109">
    <property type="entry name" value="HIS_KIN"/>
    <property type="match status" value="1"/>
</dbReference>
<keyword evidence="4" id="KW-0808">Transferase</keyword>
<evidence type="ECO:0000256" key="2">
    <source>
        <dbReference type="ARBA" id="ARBA00012438"/>
    </source>
</evidence>
<dbReference type="PANTHER" id="PTHR43711">
    <property type="entry name" value="TWO-COMPONENT HISTIDINE KINASE"/>
    <property type="match status" value="1"/>
</dbReference>
<name>A0A7U4DN97_DESPD</name>
<sequence length="525" mass="58780">MKPSKPSGVHRRIAQFNGQRGTVGRWIEWIRRNIRLKPVRLDFSLLWRRLRFRDEANALLPFELVKYFSFTSLLLILIASFILSWVIASNAKSVLLQRSEAYSRLFADNLNRQVFLQFVLPTVVRYGRIALSEQDQYERLDQIVANITRGMNIESVTIFEPVQNRVAYSTIPELMGKRDMGGLEYQKAAKGESNSVLISGGSLFSLLPGAAEVFCTLKTYVPFRQENKLGERTGEIMGVIEVVQDLSEDLEAIISLQARVIMLSLIIMSILFAILSMIVVRANRIMAERAEERLRLEEQLNEAQRLASLGKMVAAVSHEIKNPLGIVRSTAEILGNRISKVAPGNERLANIIVEETSRLDAIVREFLDFARPREVDKVPGSLNGVVERLLRFMEPEFQQKAVRLEVRLDPNLPEIPFDSEQIYQVLLNIVFNAIQAMPQGGDLLLNTMLEPGGGAVAVEVADSGIGIPPEKLEQIFTPFYTDKNRGTGLGLCIAKSIVEKHQGVIGVKSTPGEGSIFRVTLPVLV</sequence>
<keyword evidence="7" id="KW-0812">Transmembrane</keyword>